<reference evidence="2" key="2">
    <citation type="journal article" date="2022" name="Microbiol. Resour. Announc.">
        <title>Whole-Genome Sequence of Entomortierella parvispora E1425, a Mucoromycotan Fungus Associated with Burkholderiaceae-Related Endosymbiotic Bacteria.</title>
        <authorList>
            <person name="Herlambang A."/>
            <person name="Guo Y."/>
            <person name="Takashima Y."/>
            <person name="Narisawa K."/>
            <person name="Ohta H."/>
            <person name="Nishizawa T."/>
        </authorList>
    </citation>
    <scope>NUCLEOTIDE SEQUENCE</scope>
    <source>
        <strain evidence="2">E1425</strain>
    </source>
</reference>
<dbReference type="InterPro" id="IPR045136">
    <property type="entry name" value="Iah1-like"/>
</dbReference>
<comment type="caution">
    <text evidence="2">The sequence shown here is derived from an EMBL/GenBank/DDBJ whole genome shotgun (WGS) entry which is preliminary data.</text>
</comment>
<dbReference type="OrthoDB" id="671439at2759"/>
<name>A0A9P3HJ78_9FUNG</name>
<dbReference type="AlphaFoldDB" id="A0A9P3HJ78"/>
<dbReference type="CDD" id="cd01838">
    <property type="entry name" value="Isoamyl_acetate_hydrolase_like"/>
    <property type="match status" value="1"/>
</dbReference>
<gene>
    <name evidence="2" type="ORF">EMPS_09990</name>
</gene>
<evidence type="ECO:0000313" key="2">
    <source>
        <dbReference type="EMBL" id="GJJ77631.1"/>
    </source>
</evidence>
<sequence>MLQHTSFDSFVLLGDSITQYSFDVDERGFGAQLAHLFQRRLDIVNRGFSGYTTEQAIHLLPQFLPRQNESAISKIQFLTIFLGANDACLPVSPQHVALDRYEQNLHTLIGMVHNPESPTYAPHVRIILIGPPVIDEDRWAIRRKERAMAMDRDKDVTRAYAERFLKLGRQYQQRNVEHALEHHQVDVVDTWGLMMAEIDAGRRDLNDYLKDGVHLAAAGNDLIFEQIMTIVRTRYPAWDPESMPMHAPWWGRLNRLNPETDLLVCGNKK</sequence>
<evidence type="ECO:0000259" key="1">
    <source>
        <dbReference type="Pfam" id="PF13472"/>
    </source>
</evidence>
<dbReference type="SUPFAM" id="SSF52266">
    <property type="entry name" value="SGNH hydrolase"/>
    <property type="match status" value="1"/>
</dbReference>
<accession>A0A9P3HJ78</accession>
<dbReference type="EMBL" id="BQFW01000014">
    <property type="protein sequence ID" value="GJJ77631.1"/>
    <property type="molecule type" value="Genomic_DNA"/>
</dbReference>
<dbReference type="Proteomes" id="UP000827284">
    <property type="component" value="Unassembled WGS sequence"/>
</dbReference>
<dbReference type="PANTHER" id="PTHR14209">
    <property type="entry name" value="ISOAMYL ACETATE-HYDROLYZING ESTERASE 1"/>
    <property type="match status" value="1"/>
</dbReference>
<protein>
    <submittedName>
        <fullName evidence="2">Isoamyl acetate esterase</fullName>
    </submittedName>
</protein>
<keyword evidence="3" id="KW-1185">Reference proteome</keyword>
<reference evidence="2" key="1">
    <citation type="submission" date="2021-11" db="EMBL/GenBank/DDBJ databases">
        <authorList>
            <person name="Herlambang A."/>
            <person name="Guo Y."/>
            <person name="Takashima Y."/>
            <person name="Nishizawa T."/>
        </authorList>
    </citation>
    <scope>NUCLEOTIDE SEQUENCE</scope>
    <source>
        <strain evidence="2">E1425</strain>
    </source>
</reference>
<dbReference type="Pfam" id="PF13472">
    <property type="entry name" value="Lipase_GDSL_2"/>
    <property type="match status" value="1"/>
</dbReference>
<dbReference type="InterPro" id="IPR036514">
    <property type="entry name" value="SGNH_hydro_sf"/>
</dbReference>
<proteinExistence type="predicted"/>
<dbReference type="PANTHER" id="PTHR14209:SF19">
    <property type="entry name" value="ISOAMYL ACETATE-HYDROLYZING ESTERASE 1 HOMOLOG"/>
    <property type="match status" value="1"/>
</dbReference>
<dbReference type="Gene3D" id="3.40.50.1110">
    <property type="entry name" value="SGNH hydrolase"/>
    <property type="match status" value="1"/>
</dbReference>
<dbReference type="InterPro" id="IPR013830">
    <property type="entry name" value="SGNH_hydro"/>
</dbReference>
<feature type="domain" description="SGNH hydrolase-type esterase" evidence="1">
    <location>
        <begin position="12"/>
        <end position="221"/>
    </location>
</feature>
<evidence type="ECO:0000313" key="3">
    <source>
        <dbReference type="Proteomes" id="UP000827284"/>
    </source>
</evidence>
<dbReference type="GO" id="GO:0016788">
    <property type="term" value="F:hydrolase activity, acting on ester bonds"/>
    <property type="evidence" value="ECO:0007669"/>
    <property type="project" value="InterPro"/>
</dbReference>
<organism evidence="2 3">
    <name type="scientific">Entomortierella parvispora</name>
    <dbReference type="NCBI Taxonomy" id="205924"/>
    <lineage>
        <taxon>Eukaryota</taxon>
        <taxon>Fungi</taxon>
        <taxon>Fungi incertae sedis</taxon>
        <taxon>Mucoromycota</taxon>
        <taxon>Mortierellomycotina</taxon>
        <taxon>Mortierellomycetes</taxon>
        <taxon>Mortierellales</taxon>
        <taxon>Mortierellaceae</taxon>
        <taxon>Entomortierella</taxon>
    </lineage>
</organism>